<dbReference type="Pfam" id="PF12669">
    <property type="entry name" value="FeoB_associated"/>
    <property type="match status" value="1"/>
</dbReference>
<proteinExistence type="predicted"/>
<evidence type="ECO:0000313" key="3">
    <source>
        <dbReference type="Proteomes" id="UP000886803"/>
    </source>
</evidence>
<keyword evidence="1" id="KW-0472">Membrane</keyword>
<accession>A0A9D2M642</accession>
<sequence>MLAMFVEMLPTIIGAAIVFGIVGMVIYRGFRNHKAGKHSCSCGGACGGCPGSSLCHPQKK</sequence>
<reference evidence="2" key="2">
    <citation type="submission" date="2021-04" db="EMBL/GenBank/DDBJ databases">
        <authorList>
            <person name="Gilroy R."/>
        </authorList>
    </citation>
    <scope>NUCLEOTIDE SEQUENCE</scope>
    <source>
        <strain evidence="2">ChiBcec8-13705</strain>
    </source>
</reference>
<organism evidence="2 3">
    <name type="scientific">Candidatus Gemmiger avicola</name>
    <dbReference type="NCBI Taxonomy" id="2838605"/>
    <lineage>
        <taxon>Bacteria</taxon>
        <taxon>Bacillati</taxon>
        <taxon>Bacillota</taxon>
        <taxon>Clostridia</taxon>
        <taxon>Eubacteriales</taxon>
        <taxon>Gemmiger</taxon>
    </lineage>
</organism>
<keyword evidence="1" id="KW-0812">Transmembrane</keyword>
<name>A0A9D2M642_9FIRM</name>
<dbReference type="EMBL" id="DWYG01000026">
    <property type="protein sequence ID" value="HJB41341.1"/>
    <property type="molecule type" value="Genomic_DNA"/>
</dbReference>
<dbReference type="Proteomes" id="UP000886803">
    <property type="component" value="Unassembled WGS sequence"/>
</dbReference>
<evidence type="ECO:0000313" key="2">
    <source>
        <dbReference type="EMBL" id="HJB41341.1"/>
    </source>
</evidence>
<protein>
    <submittedName>
        <fullName evidence="2">FeoB-associated Cys-rich membrane protein</fullName>
    </submittedName>
</protein>
<keyword evidence="1" id="KW-1133">Transmembrane helix</keyword>
<comment type="caution">
    <text evidence="2">The sequence shown here is derived from an EMBL/GenBank/DDBJ whole genome shotgun (WGS) entry which is preliminary data.</text>
</comment>
<dbReference type="AlphaFoldDB" id="A0A9D2M642"/>
<gene>
    <name evidence="2" type="ORF">H9945_02465</name>
</gene>
<evidence type="ECO:0000256" key="1">
    <source>
        <dbReference type="SAM" id="Phobius"/>
    </source>
</evidence>
<feature type="transmembrane region" description="Helical" evidence="1">
    <location>
        <begin position="12"/>
        <end position="30"/>
    </location>
</feature>
<reference evidence="2" key="1">
    <citation type="journal article" date="2021" name="PeerJ">
        <title>Extensive microbial diversity within the chicken gut microbiome revealed by metagenomics and culture.</title>
        <authorList>
            <person name="Gilroy R."/>
            <person name="Ravi A."/>
            <person name="Getino M."/>
            <person name="Pursley I."/>
            <person name="Horton D.L."/>
            <person name="Alikhan N.F."/>
            <person name="Baker D."/>
            <person name="Gharbi K."/>
            <person name="Hall N."/>
            <person name="Watson M."/>
            <person name="Adriaenssens E.M."/>
            <person name="Foster-Nyarko E."/>
            <person name="Jarju S."/>
            <person name="Secka A."/>
            <person name="Antonio M."/>
            <person name="Oren A."/>
            <person name="Chaudhuri R.R."/>
            <person name="La Ragione R."/>
            <person name="Hildebrand F."/>
            <person name="Pallen M.J."/>
        </authorList>
    </citation>
    <scope>NUCLEOTIDE SEQUENCE</scope>
    <source>
        <strain evidence="2">ChiBcec8-13705</strain>
    </source>
</reference>